<gene>
    <name evidence="8" type="ORF">QP029_02660</name>
</gene>
<feature type="transmembrane region" description="Helical" evidence="6">
    <location>
        <begin position="181"/>
        <end position="199"/>
    </location>
</feature>
<feature type="compositionally biased region" description="Low complexity" evidence="5">
    <location>
        <begin position="1"/>
        <end position="19"/>
    </location>
</feature>
<name>A0ABY8VPN4_9CORY</name>
<dbReference type="Proteomes" id="UP001238805">
    <property type="component" value="Chromosome"/>
</dbReference>
<feature type="transmembrane region" description="Helical" evidence="6">
    <location>
        <begin position="241"/>
        <end position="259"/>
    </location>
</feature>
<dbReference type="PANTHER" id="PTHR43027">
    <property type="entry name" value="DOXORUBICIN RESISTANCE ABC TRANSPORTER PERMEASE PROTEIN DRRC-RELATED"/>
    <property type="match status" value="1"/>
</dbReference>
<feature type="transmembrane region" description="Helical" evidence="6">
    <location>
        <begin position="153"/>
        <end position="174"/>
    </location>
</feature>
<evidence type="ECO:0000256" key="2">
    <source>
        <dbReference type="ARBA" id="ARBA00022692"/>
    </source>
</evidence>
<evidence type="ECO:0000256" key="1">
    <source>
        <dbReference type="ARBA" id="ARBA00004141"/>
    </source>
</evidence>
<protein>
    <submittedName>
        <fullName evidence="8">ABC transporter permease</fullName>
    </submittedName>
</protein>
<feature type="domain" description="ABC-2 type transporter transmembrane" evidence="7">
    <location>
        <begin position="26"/>
        <end position="193"/>
    </location>
</feature>
<sequence length="268" mass="29007">MSTITETPTTPTTRTNRSTALSRTTSLGRAEWLQFRRNRTLLFMAFVMPVVFPVGAYFLLRGSGSEDFATASAAEIFLLFALTLVQFYSVLSMATTRRDEKVLKRLRTGEARDREILTAICLPGSLVTLILSVVFVAVLTLAGAPLPNTPLPMISSVVLGLVISSALALITSGFTQNAEAAQITSLPVIMLAMGSQAAVRDLLPDGVARLLDLTPFAVASDLMQVGWIGTTTAGDPDNGTWRLFLVLILWAMAAVWAAGRTMRWDSHR</sequence>
<evidence type="ECO:0000259" key="7">
    <source>
        <dbReference type="Pfam" id="PF01061"/>
    </source>
</evidence>
<dbReference type="InterPro" id="IPR013525">
    <property type="entry name" value="ABC2_TM"/>
</dbReference>
<organism evidence="8 9">
    <name type="scientific">Corynebacterium suedekumii</name>
    <dbReference type="NCBI Taxonomy" id="3049801"/>
    <lineage>
        <taxon>Bacteria</taxon>
        <taxon>Bacillati</taxon>
        <taxon>Actinomycetota</taxon>
        <taxon>Actinomycetes</taxon>
        <taxon>Mycobacteriales</taxon>
        <taxon>Corynebacteriaceae</taxon>
        <taxon>Corynebacterium</taxon>
    </lineage>
</organism>
<evidence type="ECO:0000256" key="4">
    <source>
        <dbReference type="ARBA" id="ARBA00023136"/>
    </source>
</evidence>
<proteinExistence type="predicted"/>
<feature type="transmembrane region" description="Helical" evidence="6">
    <location>
        <begin position="41"/>
        <end position="60"/>
    </location>
</feature>
<dbReference type="PANTHER" id="PTHR43027:SF2">
    <property type="entry name" value="TRANSPORT PERMEASE PROTEIN"/>
    <property type="match status" value="1"/>
</dbReference>
<evidence type="ECO:0000313" key="9">
    <source>
        <dbReference type="Proteomes" id="UP001238805"/>
    </source>
</evidence>
<keyword evidence="4 6" id="KW-0472">Membrane</keyword>
<feature type="transmembrane region" description="Helical" evidence="6">
    <location>
        <begin position="116"/>
        <end position="141"/>
    </location>
</feature>
<comment type="subcellular location">
    <subcellularLocation>
        <location evidence="1">Membrane</location>
        <topology evidence="1">Multi-pass membrane protein</topology>
    </subcellularLocation>
</comment>
<feature type="transmembrane region" description="Helical" evidence="6">
    <location>
        <begin position="72"/>
        <end position="95"/>
    </location>
</feature>
<evidence type="ECO:0000256" key="6">
    <source>
        <dbReference type="SAM" id="Phobius"/>
    </source>
</evidence>
<evidence type="ECO:0000256" key="5">
    <source>
        <dbReference type="SAM" id="MobiDB-lite"/>
    </source>
</evidence>
<evidence type="ECO:0000313" key="8">
    <source>
        <dbReference type="EMBL" id="WIM70750.1"/>
    </source>
</evidence>
<dbReference type="InterPro" id="IPR052902">
    <property type="entry name" value="ABC-2_transporter"/>
</dbReference>
<reference evidence="8 9" key="1">
    <citation type="submission" date="2023-05" db="EMBL/GenBank/DDBJ databases">
        <title>Corynebacterium suedekumii sp. nov. and Corynebacterium breve sp. nov. isolated from raw cow's milk.</title>
        <authorList>
            <person name="Baer M.K."/>
            <person name="Mehl L."/>
            <person name="Hellmuth R."/>
            <person name="Marke G."/>
            <person name="Lipski A."/>
        </authorList>
    </citation>
    <scope>NUCLEOTIDE SEQUENCE [LARGE SCALE GENOMIC DNA]</scope>
    <source>
        <strain evidence="8 9">LM112</strain>
    </source>
</reference>
<dbReference type="RefSeq" id="WP_284875330.1">
    <property type="nucleotide sequence ID" value="NZ_CP126970.1"/>
</dbReference>
<keyword evidence="2 6" id="KW-0812">Transmembrane</keyword>
<accession>A0ABY8VPN4</accession>
<dbReference type="EMBL" id="CP126970">
    <property type="protein sequence ID" value="WIM70750.1"/>
    <property type="molecule type" value="Genomic_DNA"/>
</dbReference>
<keyword evidence="9" id="KW-1185">Reference proteome</keyword>
<feature type="region of interest" description="Disordered" evidence="5">
    <location>
        <begin position="1"/>
        <end position="21"/>
    </location>
</feature>
<dbReference type="Pfam" id="PF01061">
    <property type="entry name" value="ABC2_membrane"/>
    <property type="match status" value="1"/>
</dbReference>
<keyword evidence="3 6" id="KW-1133">Transmembrane helix</keyword>
<evidence type="ECO:0000256" key="3">
    <source>
        <dbReference type="ARBA" id="ARBA00022989"/>
    </source>
</evidence>